<evidence type="ECO:0000256" key="6">
    <source>
        <dbReference type="SAM" id="SignalP"/>
    </source>
</evidence>
<evidence type="ECO:0000313" key="9">
    <source>
        <dbReference type="Proteomes" id="UP000316759"/>
    </source>
</evidence>
<keyword evidence="6" id="KW-0732">Signal</keyword>
<dbReference type="PRINTS" id="PR00878">
    <property type="entry name" value="CHOLNESTRASE"/>
</dbReference>
<evidence type="ECO:0000313" key="8">
    <source>
        <dbReference type="EMBL" id="TPP44156.1"/>
    </source>
</evidence>
<evidence type="ECO:0000256" key="5">
    <source>
        <dbReference type="SAM" id="MobiDB-lite"/>
    </source>
</evidence>
<dbReference type="SUPFAM" id="SSF53474">
    <property type="entry name" value="alpha/beta-Hydrolases"/>
    <property type="match status" value="1"/>
</dbReference>
<dbReference type="Gene3D" id="3.40.50.1820">
    <property type="entry name" value="alpha/beta hydrolase"/>
    <property type="match status" value="1"/>
</dbReference>
<dbReference type="InterPro" id="IPR002018">
    <property type="entry name" value="CarbesteraseB"/>
</dbReference>
<keyword evidence="4" id="KW-1015">Disulfide bond</keyword>
<dbReference type="FunFam" id="3.40.50.1820:FF:000029">
    <property type="entry name" value="Acetylcholinesterase"/>
    <property type="match status" value="1"/>
</dbReference>
<keyword evidence="9" id="KW-1185">Reference proteome</keyword>
<dbReference type="AlphaFoldDB" id="A0A504X547"/>
<feature type="signal peptide" evidence="6">
    <location>
        <begin position="1"/>
        <end position="20"/>
    </location>
</feature>
<organism evidence="8 9">
    <name type="scientific">Fasciola gigantica</name>
    <name type="common">Giant liver fluke</name>
    <dbReference type="NCBI Taxonomy" id="46835"/>
    <lineage>
        <taxon>Eukaryota</taxon>
        <taxon>Metazoa</taxon>
        <taxon>Spiralia</taxon>
        <taxon>Lophotrochozoa</taxon>
        <taxon>Platyhelminthes</taxon>
        <taxon>Trematoda</taxon>
        <taxon>Digenea</taxon>
        <taxon>Plagiorchiida</taxon>
        <taxon>Echinostomata</taxon>
        <taxon>Echinostomatoidea</taxon>
        <taxon>Fasciolidae</taxon>
        <taxon>Fasciola</taxon>
    </lineage>
</organism>
<evidence type="ECO:0000259" key="7">
    <source>
        <dbReference type="Pfam" id="PF00135"/>
    </source>
</evidence>
<dbReference type="InterPro" id="IPR029058">
    <property type="entry name" value="AB_hydrolase_fold"/>
</dbReference>
<comment type="similarity">
    <text evidence="1">Belongs to the type-B carboxylesterase/lipase family.</text>
</comment>
<sequence length="738" mass="83786">MNIYAVTCVCFLAWSRVTFGDNIIVRTNYGPISGTQKYILGKNVYHFLGVPYAQPPIGDLRFKYPKKPRPWKNILNSTQHPKSCIQPSPESHEFKNSATRMWLTRSEMSEDCLYLNIWTRASNLTVLEDNIPMLESSALFGPKGGRPVMVWIHGGSLTRGAISLEVYNGAYLASMMDVVVVSIQYRLGPFGFLYLGTEDAPGNQGLMDQAAALEWVRENIAYFGGNPQQVTLFGHAGGVICVALHLLSPVTKSLFQQAILQSGSPLVWWAIEGPKSALEKAQLLTQLSGCVVSERSATYLSELASCLRSVSASSLELNQWQMQMLRSRINSTRRVQLEAIYQKRFSPHLLQSAGYYYDIPFKPVVSAPLLPQWPYEILASGKLDIRHRIMLGVNQDEGMYHLINSLRSYFMQNAQWPSMPRQFDYDVSMLDPMDLLAFYIMDENFLHPVLLQATVFEYQIPSRALGKFGWRASEVLEALNQVGGDYNIKCPVVEFADFYSRGTSAQVSLDNYVFLYSFEHRTVAFSWPEWTGVMQGFEAEYIFGAPFNLDFQREFYNFTDEEKRLSEEMMRCWTNFASTGSPNLNPGEFHTRNKKLYWERYQTQSALNGQIPVNKLGLQIVSEPLADSSRMHMVFTLPHSHMSQNLRRHHCMFWREQLPLMREHIVTRPRCSTLGSPKGMVLQSGLMPDQSNAPTGKTGTFYPTKSRKPGSSSSRSRRLTFPAQIILLLSVVCLWAAS</sequence>
<dbReference type="STRING" id="46835.A0A504X547"/>
<evidence type="ECO:0000256" key="2">
    <source>
        <dbReference type="ARBA" id="ARBA00022487"/>
    </source>
</evidence>
<comment type="caution">
    <text evidence="8">The sequence shown here is derived from an EMBL/GenBank/DDBJ whole genome shotgun (WGS) entry which is preliminary data.</text>
</comment>
<dbReference type="InterPro" id="IPR019819">
    <property type="entry name" value="Carboxylesterase_B_CS"/>
</dbReference>
<dbReference type="Proteomes" id="UP000316759">
    <property type="component" value="Unassembled WGS sequence"/>
</dbReference>
<reference evidence="8 9" key="1">
    <citation type="submission" date="2019-04" db="EMBL/GenBank/DDBJ databases">
        <title>Annotation for the trematode Fasciola gigantica.</title>
        <authorList>
            <person name="Choi Y.-J."/>
        </authorList>
    </citation>
    <scope>NUCLEOTIDE SEQUENCE [LARGE SCALE GENOMIC DNA]</scope>
    <source>
        <strain evidence="8">Uganda_cow_1</strain>
    </source>
</reference>
<keyword evidence="2" id="KW-0719">Serine esterase</keyword>
<keyword evidence="3" id="KW-0378">Hydrolase</keyword>
<feature type="compositionally biased region" description="Polar residues" evidence="5">
    <location>
        <begin position="689"/>
        <end position="703"/>
    </location>
</feature>
<dbReference type="EMBL" id="SUNJ01015693">
    <property type="protein sequence ID" value="TPP44156.1"/>
    <property type="molecule type" value="Genomic_DNA"/>
</dbReference>
<dbReference type="InterPro" id="IPR000997">
    <property type="entry name" value="Cholinesterase"/>
</dbReference>
<dbReference type="InterPro" id="IPR050654">
    <property type="entry name" value="AChE-related_enzymes"/>
</dbReference>
<name>A0A504X547_FASGI</name>
<evidence type="ECO:0000256" key="1">
    <source>
        <dbReference type="ARBA" id="ARBA00005964"/>
    </source>
</evidence>
<evidence type="ECO:0000256" key="3">
    <source>
        <dbReference type="ARBA" id="ARBA00022801"/>
    </source>
</evidence>
<dbReference type="PANTHER" id="PTHR43918:SF4">
    <property type="entry name" value="CARBOXYLIC ESTER HYDROLASE"/>
    <property type="match status" value="1"/>
</dbReference>
<proteinExistence type="inferred from homology"/>
<feature type="chain" id="PRO_5021483111" evidence="6">
    <location>
        <begin position="21"/>
        <end position="738"/>
    </location>
</feature>
<gene>
    <name evidence="8" type="ORF">FGIG_00784</name>
</gene>
<feature type="region of interest" description="Disordered" evidence="5">
    <location>
        <begin position="686"/>
        <end position="716"/>
    </location>
</feature>
<dbReference type="PROSITE" id="PS00941">
    <property type="entry name" value="CARBOXYLESTERASE_B_2"/>
    <property type="match status" value="1"/>
</dbReference>
<dbReference type="OrthoDB" id="9000293at2759"/>
<evidence type="ECO:0000256" key="4">
    <source>
        <dbReference type="ARBA" id="ARBA00023157"/>
    </source>
</evidence>
<protein>
    <submittedName>
        <fullName evidence="8">Acetyl cholinesterase</fullName>
    </submittedName>
</protein>
<dbReference type="Pfam" id="PF00135">
    <property type="entry name" value="COesterase"/>
    <property type="match status" value="1"/>
</dbReference>
<accession>A0A504X547</accession>
<dbReference type="PANTHER" id="PTHR43918">
    <property type="entry name" value="ACETYLCHOLINESTERASE"/>
    <property type="match status" value="1"/>
</dbReference>
<dbReference type="GO" id="GO:0004104">
    <property type="term" value="F:cholinesterase activity"/>
    <property type="evidence" value="ECO:0007669"/>
    <property type="project" value="InterPro"/>
</dbReference>
<feature type="domain" description="Carboxylesterase type B" evidence="7">
    <location>
        <begin position="23"/>
        <end position="606"/>
    </location>
</feature>